<dbReference type="Pfam" id="PF01025">
    <property type="entry name" value="GrpE"/>
    <property type="match status" value="1"/>
</dbReference>
<feature type="compositionally biased region" description="Basic and acidic residues" evidence="7">
    <location>
        <begin position="28"/>
        <end position="41"/>
    </location>
</feature>
<dbReference type="InterPro" id="IPR013805">
    <property type="entry name" value="GrpE_CC"/>
</dbReference>
<evidence type="ECO:0000256" key="2">
    <source>
        <dbReference type="ARBA" id="ARBA00023016"/>
    </source>
</evidence>
<comment type="similarity">
    <text evidence="1 4 6">Belongs to the GrpE family.</text>
</comment>
<dbReference type="PANTHER" id="PTHR21237:SF23">
    <property type="entry name" value="GRPE PROTEIN HOMOLOG, MITOCHONDRIAL"/>
    <property type="match status" value="1"/>
</dbReference>
<evidence type="ECO:0000256" key="7">
    <source>
        <dbReference type="SAM" id="MobiDB-lite"/>
    </source>
</evidence>
<evidence type="ECO:0000313" key="9">
    <source>
        <dbReference type="Proteomes" id="UP001310692"/>
    </source>
</evidence>
<evidence type="ECO:0000256" key="6">
    <source>
        <dbReference type="RuleBase" id="RU004478"/>
    </source>
</evidence>
<dbReference type="RefSeq" id="WP_330194946.1">
    <property type="nucleotide sequence ID" value="NZ_JAZDRO010000001.1"/>
</dbReference>
<accession>A0ABU7LWN3</accession>
<comment type="subcellular location">
    <subcellularLocation>
        <location evidence="4">Cytoplasm</location>
    </subcellularLocation>
</comment>
<dbReference type="SUPFAM" id="SSF58014">
    <property type="entry name" value="Coiled-coil domain of nucleotide exchange factor GrpE"/>
    <property type="match status" value="1"/>
</dbReference>
<dbReference type="CDD" id="cd00446">
    <property type="entry name" value="GrpE"/>
    <property type="match status" value="1"/>
</dbReference>
<dbReference type="Proteomes" id="UP001310692">
    <property type="component" value="Unassembled WGS sequence"/>
</dbReference>
<proteinExistence type="inferred from homology"/>
<dbReference type="InterPro" id="IPR009012">
    <property type="entry name" value="GrpE_head"/>
</dbReference>
<keyword evidence="2 4" id="KW-0346">Stress response</keyword>
<comment type="subunit">
    <text evidence="4">Homodimer.</text>
</comment>
<dbReference type="InterPro" id="IPR000740">
    <property type="entry name" value="GrpE"/>
</dbReference>
<dbReference type="PRINTS" id="PR00773">
    <property type="entry name" value="GRPEPROTEIN"/>
</dbReference>
<sequence>MSDKTTKPATPEVDDEDIESIVAAAEKAEAEALAEAEKAEADADSESGSEIDRLEAELEKAREDMMRALADAQNTRRRAEREVKETRDYAVSKFASDLLGVADNLARALDAVNRDEMGEAGKQLADGVELTQRALLTAFERHGVKKVDPAPGDAFDPNRHQATAQFPSEHASGTIAVVMAPGYVIGERTLRAAMVAVSTGPAEAEGGGSDGSVDVKA</sequence>
<keyword evidence="3 4" id="KW-0143">Chaperone</keyword>
<evidence type="ECO:0000256" key="4">
    <source>
        <dbReference type="HAMAP-Rule" id="MF_01151"/>
    </source>
</evidence>
<dbReference type="HAMAP" id="MF_01151">
    <property type="entry name" value="GrpE"/>
    <property type="match status" value="1"/>
</dbReference>
<dbReference type="SUPFAM" id="SSF51064">
    <property type="entry name" value="Head domain of nucleotide exchange factor GrpE"/>
    <property type="match status" value="1"/>
</dbReference>
<keyword evidence="9" id="KW-1185">Reference proteome</keyword>
<comment type="function">
    <text evidence="4 5">Participates actively in the response to hyperosmotic and heat shock by preventing the aggregation of stress-denatured proteins, in association with DnaK and GrpE. It is the nucleotide exchange factor for DnaK and may function as a thermosensor. Unfolded proteins bind initially to DnaJ; upon interaction with the DnaJ-bound protein, DnaK hydrolyzes its bound ATP, resulting in the formation of a stable complex. GrpE releases ADP from DnaK; ATP binding to DnaK triggers the release of the substrate protein, thus completing the reaction cycle. Several rounds of ATP-dependent interactions between DnaJ, DnaK and GrpE are required for fully efficient folding.</text>
</comment>
<name>A0ABU7LWN3_9PROT</name>
<evidence type="ECO:0000256" key="1">
    <source>
        <dbReference type="ARBA" id="ARBA00009054"/>
    </source>
</evidence>
<evidence type="ECO:0000256" key="3">
    <source>
        <dbReference type="ARBA" id="ARBA00023186"/>
    </source>
</evidence>
<comment type="caution">
    <text evidence="8">The sequence shown here is derived from an EMBL/GenBank/DDBJ whole genome shotgun (WGS) entry which is preliminary data.</text>
</comment>
<dbReference type="PROSITE" id="PS01071">
    <property type="entry name" value="GRPE"/>
    <property type="match status" value="1"/>
</dbReference>
<dbReference type="PANTHER" id="PTHR21237">
    <property type="entry name" value="GRPE PROTEIN"/>
    <property type="match status" value="1"/>
</dbReference>
<evidence type="ECO:0000313" key="8">
    <source>
        <dbReference type="EMBL" id="MEE2565410.1"/>
    </source>
</evidence>
<evidence type="ECO:0000256" key="5">
    <source>
        <dbReference type="RuleBase" id="RU000639"/>
    </source>
</evidence>
<dbReference type="Gene3D" id="2.30.22.10">
    <property type="entry name" value="Head domain of nucleotide exchange factor GrpE"/>
    <property type="match status" value="1"/>
</dbReference>
<organism evidence="8 9">
    <name type="scientific">Hyphobacterium marinum</name>
    <dbReference type="NCBI Taxonomy" id="3116574"/>
    <lineage>
        <taxon>Bacteria</taxon>
        <taxon>Pseudomonadati</taxon>
        <taxon>Pseudomonadota</taxon>
        <taxon>Alphaproteobacteria</taxon>
        <taxon>Maricaulales</taxon>
        <taxon>Maricaulaceae</taxon>
        <taxon>Hyphobacterium</taxon>
    </lineage>
</organism>
<protein>
    <recommendedName>
        <fullName evidence="4 5">Protein GrpE</fullName>
    </recommendedName>
    <alternativeName>
        <fullName evidence="4">HSP-70 cofactor</fullName>
    </alternativeName>
</protein>
<reference evidence="8 9" key="1">
    <citation type="submission" date="2024-01" db="EMBL/GenBank/DDBJ databases">
        <title>Hyphobacterium bacterium isolated from marine sediment.</title>
        <authorList>
            <person name="Zhao S."/>
        </authorList>
    </citation>
    <scope>NUCLEOTIDE SEQUENCE [LARGE SCALE GENOMIC DNA]</scope>
    <source>
        <strain evidence="8 9">Y60-23</strain>
    </source>
</reference>
<feature type="region of interest" description="Disordered" evidence="7">
    <location>
        <begin position="28"/>
        <end position="50"/>
    </location>
</feature>
<keyword evidence="4" id="KW-0963">Cytoplasm</keyword>
<dbReference type="Gene3D" id="3.90.20.20">
    <property type="match status" value="1"/>
</dbReference>
<gene>
    <name evidence="4 8" type="primary">grpE</name>
    <name evidence="8" type="ORF">V0U35_01860</name>
</gene>
<dbReference type="EMBL" id="JAZDRO010000001">
    <property type="protein sequence ID" value="MEE2565410.1"/>
    <property type="molecule type" value="Genomic_DNA"/>
</dbReference>